<dbReference type="EnsemblMetazoa" id="CapteT206625">
    <property type="protein sequence ID" value="CapteP206625"/>
    <property type="gene ID" value="CapteG206625"/>
</dbReference>
<dbReference type="EMBL" id="KB310244">
    <property type="protein sequence ID" value="ELT92110.1"/>
    <property type="molecule type" value="Genomic_DNA"/>
</dbReference>
<protein>
    <submittedName>
        <fullName evidence="1 2">Uncharacterized protein</fullName>
    </submittedName>
</protein>
<proteinExistence type="predicted"/>
<accession>R7TLX5</accession>
<evidence type="ECO:0000313" key="3">
    <source>
        <dbReference type="Proteomes" id="UP000014760"/>
    </source>
</evidence>
<name>R7TLX5_CAPTE</name>
<reference evidence="3" key="1">
    <citation type="submission" date="2012-12" db="EMBL/GenBank/DDBJ databases">
        <authorList>
            <person name="Hellsten U."/>
            <person name="Grimwood J."/>
            <person name="Chapman J.A."/>
            <person name="Shapiro H."/>
            <person name="Aerts A."/>
            <person name="Otillar R.P."/>
            <person name="Terry A.Y."/>
            <person name="Boore J.L."/>
            <person name="Simakov O."/>
            <person name="Marletaz F."/>
            <person name="Cho S.-J."/>
            <person name="Edsinger-Gonzales E."/>
            <person name="Havlak P."/>
            <person name="Kuo D.-H."/>
            <person name="Larsson T."/>
            <person name="Lv J."/>
            <person name="Arendt D."/>
            <person name="Savage R."/>
            <person name="Osoegawa K."/>
            <person name="de Jong P."/>
            <person name="Lindberg D.R."/>
            <person name="Seaver E.C."/>
            <person name="Weisblat D.A."/>
            <person name="Putnam N.H."/>
            <person name="Grigoriev I.V."/>
            <person name="Rokhsar D.S."/>
        </authorList>
    </citation>
    <scope>NUCLEOTIDE SEQUENCE</scope>
    <source>
        <strain evidence="3">I ESC-2004</strain>
    </source>
</reference>
<sequence>MAAAIKASSDDPEDGSKHDKIIEELKAIRAQQELMTSNTNAAMAIIIETSRHPSSMAQRTQSSPADCARRAGKTENIGTEILYDPKMRVVTRDGMNFDLMWISEVKTGIKVSVPGFITYNVDLLNSHRGGIILLVKHKHILLIKYVFTAPSQIWIGLSCCKDLVLGGCYIPPVDSDFSDPAIIGQIQAKLSSMWPERDGQYRDLQDETINT</sequence>
<gene>
    <name evidence="1" type="ORF">CAPTEDRAFT_206625</name>
</gene>
<organism evidence="1">
    <name type="scientific">Capitella teleta</name>
    <name type="common">Polychaete worm</name>
    <dbReference type="NCBI Taxonomy" id="283909"/>
    <lineage>
        <taxon>Eukaryota</taxon>
        <taxon>Metazoa</taxon>
        <taxon>Spiralia</taxon>
        <taxon>Lophotrochozoa</taxon>
        <taxon>Annelida</taxon>
        <taxon>Polychaeta</taxon>
        <taxon>Sedentaria</taxon>
        <taxon>Scolecida</taxon>
        <taxon>Capitellidae</taxon>
        <taxon>Capitella</taxon>
    </lineage>
</organism>
<dbReference type="AlphaFoldDB" id="R7TLX5"/>
<keyword evidence="3" id="KW-1185">Reference proteome</keyword>
<dbReference type="EMBL" id="AMQN01013481">
    <property type="status" value="NOT_ANNOTATED_CDS"/>
    <property type="molecule type" value="Genomic_DNA"/>
</dbReference>
<reference evidence="1 3" key="2">
    <citation type="journal article" date="2013" name="Nature">
        <title>Insights into bilaterian evolution from three spiralian genomes.</title>
        <authorList>
            <person name="Simakov O."/>
            <person name="Marletaz F."/>
            <person name="Cho S.J."/>
            <person name="Edsinger-Gonzales E."/>
            <person name="Havlak P."/>
            <person name="Hellsten U."/>
            <person name="Kuo D.H."/>
            <person name="Larsson T."/>
            <person name="Lv J."/>
            <person name="Arendt D."/>
            <person name="Savage R."/>
            <person name="Osoegawa K."/>
            <person name="de Jong P."/>
            <person name="Grimwood J."/>
            <person name="Chapman J.A."/>
            <person name="Shapiro H."/>
            <person name="Aerts A."/>
            <person name="Otillar R.P."/>
            <person name="Terry A.Y."/>
            <person name="Boore J.L."/>
            <person name="Grigoriev I.V."/>
            <person name="Lindberg D.R."/>
            <person name="Seaver E.C."/>
            <person name="Weisblat D.A."/>
            <person name="Putnam N.H."/>
            <person name="Rokhsar D.S."/>
        </authorList>
    </citation>
    <scope>NUCLEOTIDE SEQUENCE</scope>
    <source>
        <strain evidence="1 3">I ESC-2004</strain>
    </source>
</reference>
<evidence type="ECO:0000313" key="2">
    <source>
        <dbReference type="EnsemblMetazoa" id="CapteP206625"/>
    </source>
</evidence>
<dbReference type="HOGENOM" id="CLU_1305912_0_0_1"/>
<dbReference type="Proteomes" id="UP000014760">
    <property type="component" value="Unassembled WGS sequence"/>
</dbReference>
<evidence type="ECO:0000313" key="1">
    <source>
        <dbReference type="EMBL" id="ELT92110.1"/>
    </source>
</evidence>
<reference evidence="2" key="3">
    <citation type="submission" date="2015-06" db="UniProtKB">
        <authorList>
            <consortium name="EnsemblMetazoa"/>
        </authorList>
    </citation>
    <scope>IDENTIFICATION</scope>
</reference>